<dbReference type="AlphaFoldDB" id="A0A9X1QKS0"/>
<feature type="transmembrane region" description="Helical" evidence="1">
    <location>
        <begin position="38"/>
        <end position="57"/>
    </location>
</feature>
<evidence type="ECO:0000313" key="2">
    <source>
        <dbReference type="EMBL" id="MCF2514880.1"/>
    </source>
</evidence>
<gene>
    <name evidence="2" type="ORF">LVY65_07355</name>
</gene>
<protein>
    <submittedName>
        <fullName evidence="2">Uncharacterized protein</fullName>
    </submittedName>
</protein>
<comment type="caution">
    <text evidence="2">The sequence shown here is derived from an EMBL/GenBank/DDBJ whole genome shotgun (WGS) entry which is preliminary data.</text>
</comment>
<accession>A0A9X1QKS0</accession>
<dbReference type="EMBL" id="JAKFGM010000002">
    <property type="protein sequence ID" value="MCF2514880.1"/>
    <property type="molecule type" value="Genomic_DNA"/>
</dbReference>
<keyword evidence="1" id="KW-0472">Membrane</keyword>
<feature type="transmembrane region" description="Helical" evidence="1">
    <location>
        <begin position="137"/>
        <end position="155"/>
    </location>
</feature>
<name>A0A9X1QKS0_9SPHN</name>
<dbReference type="RefSeq" id="WP_235067375.1">
    <property type="nucleotide sequence ID" value="NZ_JAKFGM010000002.1"/>
</dbReference>
<proteinExistence type="predicted"/>
<organism evidence="2 3">
    <name type="scientific">Sphingomonas cremea</name>
    <dbReference type="NCBI Taxonomy" id="2904799"/>
    <lineage>
        <taxon>Bacteria</taxon>
        <taxon>Pseudomonadati</taxon>
        <taxon>Pseudomonadota</taxon>
        <taxon>Alphaproteobacteria</taxon>
        <taxon>Sphingomonadales</taxon>
        <taxon>Sphingomonadaceae</taxon>
        <taxon>Sphingomonas</taxon>
    </lineage>
</organism>
<keyword evidence="1" id="KW-1133">Transmembrane helix</keyword>
<reference evidence="2" key="1">
    <citation type="submission" date="2022-01" db="EMBL/GenBank/DDBJ databases">
        <authorList>
            <person name="Jo J.-H."/>
            <person name="Im W.-T."/>
        </authorList>
    </citation>
    <scope>NUCLEOTIDE SEQUENCE</scope>
    <source>
        <strain evidence="2">G124</strain>
    </source>
</reference>
<feature type="transmembrane region" description="Helical" evidence="1">
    <location>
        <begin position="162"/>
        <end position="180"/>
    </location>
</feature>
<keyword evidence="1" id="KW-0812">Transmembrane</keyword>
<dbReference type="Proteomes" id="UP001139410">
    <property type="component" value="Unassembled WGS sequence"/>
</dbReference>
<feature type="transmembrane region" description="Helical" evidence="1">
    <location>
        <begin position="6"/>
        <end position="26"/>
    </location>
</feature>
<sequence length="181" mass="19935">MTEFEFVFPLFALLIGLSVTEMLAGLAQALKSKRDIHIGWLTPLLGTLILINLAMFWQGSWEIRHSITATSASLLLVLVVGAAYFLAASMVFPSWGSHVRDLDDHFMDNRTVALLAIAACNLVYFIRVALITHVASAWWWVANGIFIGLLLVAALERRRQIIVAALWALILAHGALLVAGR</sequence>
<evidence type="ECO:0000256" key="1">
    <source>
        <dbReference type="SAM" id="Phobius"/>
    </source>
</evidence>
<feature type="transmembrane region" description="Helical" evidence="1">
    <location>
        <begin position="112"/>
        <end position="131"/>
    </location>
</feature>
<feature type="transmembrane region" description="Helical" evidence="1">
    <location>
        <begin position="69"/>
        <end position="92"/>
    </location>
</feature>
<evidence type="ECO:0000313" key="3">
    <source>
        <dbReference type="Proteomes" id="UP001139410"/>
    </source>
</evidence>
<keyword evidence="3" id="KW-1185">Reference proteome</keyword>